<name>A0A0C2R5B8_9BACL</name>
<dbReference type="RefSeq" id="WP_041089809.1">
    <property type="nucleotide sequence ID" value="NZ_JXRP01000018.1"/>
</dbReference>
<dbReference type="STRING" id="889306.KP78_29940"/>
<protein>
    <submittedName>
        <fullName evidence="1">Uncharacterized protein</fullName>
    </submittedName>
</protein>
<proteinExistence type="predicted"/>
<dbReference type="Proteomes" id="UP000031938">
    <property type="component" value="Unassembled WGS sequence"/>
</dbReference>
<evidence type="ECO:0000313" key="1">
    <source>
        <dbReference type="EMBL" id="KIL45450.1"/>
    </source>
</evidence>
<gene>
    <name evidence="1" type="ORF">KP78_29940</name>
</gene>
<comment type="caution">
    <text evidence="1">The sequence shown here is derived from an EMBL/GenBank/DDBJ whole genome shotgun (WGS) entry which is preliminary data.</text>
</comment>
<accession>A0A0C2R5B8</accession>
<evidence type="ECO:0000313" key="2">
    <source>
        <dbReference type="Proteomes" id="UP000031938"/>
    </source>
</evidence>
<organism evidence="1 2">
    <name type="scientific">Jeotgalibacillus soli</name>
    <dbReference type="NCBI Taxonomy" id="889306"/>
    <lineage>
        <taxon>Bacteria</taxon>
        <taxon>Bacillati</taxon>
        <taxon>Bacillota</taxon>
        <taxon>Bacilli</taxon>
        <taxon>Bacillales</taxon>
        <taxon>Caryophanaceae</taxon>
        <taxon>Jeotgalibacillus</taxon>
    </lineage>
</organism>
<keyword evidence="2" id="KW-1185">Reference proteome</keyword>
<reference evidence="1 2" key="1">
    <citation type="submission" date="2015-01" db="EMBL/GenBank/DDBJ databases">
        <title>Genome sequencing of Jeotgalibacillus soli.</title>
        <authorList>
            <person name="Goh K.M."/>
            <person name="Chan K.-G."/>
            <person name="Yaakop A.S."/>
            <person name="Ee R."/>
            <person name="Gan H.M."/>
            <person name="Chan C.S."/>
        </authorList>
    </citation>
    <scope>NUCLEOTIDE SEQUENCE [LARGE SCALE GENOMIC DNA]</scope>
    <source>
        <strain evidence="1 2">P9</strain>
    </source>
</reference>
<dbReference type="PATRIC" id="fig|889306.3.peg.3005"/>
<dbReference type="AlphaFoldDB" id="A0A0C2R5B8"/>
<dbReference type="EMBL" id="JXRP01000018">
    <property type="protein sequence ID" value="KIL45450.1"/>
    <property type="molecule type" value="Genomic_DNA"/>
</dbReference>
<sequence length="135" mass="15707">MNNKWEQSLTSVDGFISWEVTKAYKVKGKYHIIPLIVILSPHEKERFTRSVYLNNLHAKIEQKKNKCNVSVAPRPEFNGKIQKKGKTYFFPLISAHSPLSFWCKSSVDTFTKSFFKTVNQFLEDTIEYGNKNNVN</sequence>
<dbReference type="OrthoDB" id="9973567at2"/>